<feature type="domain" description="WW" evidence="4">
    <location>
        <begin position="188"/>
        <end position="221"/>
    </location>
</feature>
<dbReference type="GO" id="GO:0006915">
    <property type="term" value="P:apoptotic process"/>
    <property type="evidence" value="ECO:0007669"/>
    <property type="project" value="InterPro"/>
</dbReference>
<protein>
    <submittedName>
        <fullName evidence="7">WW domain-containing protein</fullName>
    </submittedName>
</protein>
<sequence>MLKSRKKDSTSRLSLTDGIPGRYLPREAPPVIPNYSSGLSMCKMSGKEKRTWQSAERLGNLLLTNYAPRCGPFSAKQDWSSRLRRGDALADSSANLCKSVADVSPTDVKVPDTVACRLALLGSSGNNRAILPAWVGSRAVSSSSVASSSCDLYSRLPQKPPLETTSPLRDHEIGHPAKDLPSVPTDELPLPPGWSVGWTVHGRRYFIDHNTQTTHWNHPLEKENLPLGWEKVLSPEHGVFYLNRLTNQTQYEHPGIVRKFKPSNELQSIGANAVCPSCALSIPLSSHSHGQLACSARNVVEVPAPFYVYTVHDIPDWIKVYARAPHDSDHLLKWDLFRLPQLDCFDHMLLKLYKQEINTIVIAYERYRFALVNELERRKRNQLKNE</sequence>
<evidence type="ECO:0000313" key="6">
    <source>
        <dbReference type="Proteomes" id="UP000046395"/>
    </source>
</evidence>
<dbReference type="PROSITE" id="PS50951">
    <property type="entry name" value="SARAH"/>
    <property type="match status" value="1"/>
</dbReference>
<keyword evidence="2" id="KW-0677">Repeat</keyword>
<name>A0A5S6QUK0_TRIMR</name>
<dbReference type="PANTHER" id="PTHR47522:SF2">
    <property type="entry name" value="PROTEIN SALVADOR HOMOLOG 1"/>
    <property type="match status" value="1"/>
</dbReference>
<dbReference type="FunFam" id="2.20.70.10:FF:000035">
    <property type="entry name" value="Salvador homolog 1 (Drosophila)"/>
    <property type="match status" value="1"/>
</dbReference>
<keyword evidence="1" id="KW-0597">Phosphoprotein</keyword>
<evidence type="ECO:0000256" key="1">
    <source>
        <dbReference type="ARBA" id="ARBA00022553"/>
    </source>
</evidence>
<feature type="region of interest" description="Disordered" evidence="3">
    <location>
        <begin position="1"/>
        <end position="21"/>
    </location>
</feature>
<dbReference type="GO" id="GO:0060090">
    <property type="term" value="F:molecular adaptor activity"/>
    <property type="evidence" value="ECO:0007669"/>
    <property type="project" value="InterPro"/>
</dbReference>
<evidence type="ECO:0000256" key="2">
    <source>
        <dbReference type="ARBA" id="ARBA00022737"/>
    </source>
</evidence>
<evidence type="ECO:0000313" key="7">
    <source>
        <dbReference type="WBParaSite" id="TMUE_3000010910.1"/>
    </source>
</evidence>
<dbReference type="WBParaSite" id="TMUE_3000010910.1">
    <property type="protein sequence ID" value="TMUE_3000010910.1"/>
    <property type="gene ID" value="WBGene00302772"/>
</dbReference>
<evidence type="ECO:0000256" key="3">
    <source>
        <dbReference type="SAM" id="MobiDB-lite"/>
    </source>
</evidence>
<feature type="domain" description="SARAH" evidence="5">
    <location>
        <begin position="331"/>
        <end position="378"/>
    </location>
</feature>
<keyword evidence="6" id="KW-1185">Reference proteome</keyword>
<proteinExistence type="predicted"/>
<feature type="domain" description="WW" evidence="4">
    <location>
        <begin position="223"/>
        <end position="256"/>
    </location>
</feature>
<dbReference type="GO" id="GO:0005829">
    <property type="term" value="C:cytosol"/>
    <property type="evidence" value="ECO:0007669"/>
    <property type="project" value="TreeGrafter"/>
</dbReference>
<dbReference type="PROSITE" id="PS50020">
    <property type="entry name" value="WW_DOMAIN_2"/>
    <property type="match status" value="2"/>
</dbReference>
<dbReference type="SUPFAM" id="SSF51045">
    <property type="entry name" value="WW domain"/>
    <property type="match status" value="2"/>
</dbReference>
<dbReference type="PANTHER" id="PTHR47522">
    <property type="entry name" value="SALVADOR FAMILY WW DOMAIN-CONTAINING PROTEIN 1"/>
    <property type="match status" value="1"/>
</dbReference>
<dbReference type="Proteomes" id="UP000046395">
    <property type="component" value="Unassembled WGS sequence"/>
</dbReference>
<dbReference type="GO" id="GO:0035329">
    <property type="term" value="P:hippo signaling"/>
    <property type="evidence" value="ECO:0007669"/>
    <property type="project" value="InterPro"/>
</dbReference>
<dbReference type="CDD" id="cd00201">
    <property type="entry name" value="WW"/>
    <property type="match status" value="2"/>
</dbReference>
<evidence type="ECO:0000259" key="4">
    <source>
        <dbReference type="PROSITE" id="PS50020"/>
    </source>
</evidence>
<feature type="compositionally biased region" description="Basic and acidic residues" evidence="3">
    <location>
        <begin position="168"/>
        <end position="178"/>
    </location>
</feature>
<accession>A0A5S6QUK0</accession>
<dbReference type="InterPro" id="IPR030030">
    <property type="entry name" value="Sav"/>
</dbReference>
<dbReference type="SMART" id="SM00456">
    <property type="entry name" value="WW"/>
    <property type="match status" value="2"/>
</dbReference>
<organism evidence="6 7">
    <name type="scientific">Trichuris muris</name>
    <name type="common">Mouse whipworm</name>
    <dbReference type="NCBI Taxonomy" id="70415"/>
    <lineage>
        <taxon>Eukaryota</taxon>
        <taxon>Metazoa</taxon>
        <taxon>Ecdysozoa</taxon>
        <taxon>Nematoda</taxon>
        <taxon>Enoplea</taxon>
        <taxon>Dorylaimia</taxon>
        <taxon>Trichinellida</taxon>
        <taxon>Trichuridae</taxon>
        <taxon>Trichuris</taxon>
    </lineage>
</organism>
<dbReference type="STRING" id="70415.A0A5S6QUK0"/>
<dbReference type="InterPro" id="IPR011524">
    <property type="entry name" value="SARAH_dom"/>
</dbReference>
<dbReference type="PROSITE" id="PS01159">
    <property type="entry name" value="WW_DOMAIN_1"/>
    <property type="match status" value="1"/>
</dbReference>
<dbReference type="InterPro" id="IPR001202">
    <property type="entry name" value="WW_dom"/>
</dbReference>
<dbReference type="GO" id="GO:0008285">
    <property type="term" value="P:negative regulation of cell population proliferation"/>
    <property type="evidence" value="ECO:0007669"/>
    <property type="project" value="TreeGrafter"/>
</dbReference>
<dbReference type="AlphaFoldDB" id="A0A5S6QUK0"/>
<reference evidence="7" key="1">
    <citation type="submission" date="2019-12" db="UniProtKB">
        <authorList>
            <consortium name="WormBaseParasite"/>
        </authorList>
    </citation>
    <scope>IDENTIFICATION</scope>
</reference>
<dbReference type="CDD" id="cd21433">
    <property type="entry name" value="SARAH_Sav"/>
    <property type="match status" value="1"/>
</dbReference>
<dbReference type="InterPro" id="IPR036020">
    <property type="entry name" value="WW_dom_sf"/>
</dbReference>
<evidence type="ECO:0000259" key="5">
    <source>
        <dbReference type="PROSITE" id="PS50951"/>
    </source>
</evidence>
<dbReference type="Gene3D" id="2.20.70.10">
    <property type="match status" value="2"/>
</dbReference>
<dbReference type="Pfam" id="PF00397">
    <property type="entry name" value="WW"/>
    <property type="match status" value="2"/>
</dbReference>
<feature type="region of interest" description="Disordered" evidence="3">
    <location>
        <begin position="156"/>
        <end position="186"/>
    </location>
</feature>
<dbReference type="GO" id="GO:0043065">
    <property type="term" value="P:positive regulation of apoptotic process"/>
    <property type="evidence" value="ECO:0007669"/>
    <property type="project" value="TreeGrafter"/>
</dbReference>